<keyword evidence="8" id="KW-1185">Reference proteome</keyword>
<dbReference type="Gene3D" id="2.40.330.10">
    <property type="entry name" value="DNA-binding pseudobarrel domain"/>
    <property type="match status" value="2"/>
</dbReference>
<evidence type="ECO:0000256" key="2">
    <source>
        <dbReference type="ARBA" id="ARBA00023015"/>
    </source>
</evidence>
<dbReference type="InterPro" id="IPR015300">
    <property type="entry name" value="DNA-bd_pseudobarrel_sf"/>
</dbReference>
<evidence type="ECO:0000259" key="6">
    <source>
        <dbReference type="PROSITE" id="PS50863"/>
    </source>
</evidence>
<feature type="domain" description="TF-B3" evidence="6">
    <location>
        <begin position="20"/>
        <end position="114"/>
    </location>
</feature>
<dbReference type="Pfam" id="PF02362">
    <property type="entry name" value="B3"/>
    <property type="match status" value="1"/>
</dbReference>
<evidence type="ECO:0000256" key="1">
    <source>
        <dbReference type="ARBA" id="ARBA00004123"/>
    </source>
</evidence>
<evidence type="ECO:0000256" key="5">
    <source>
        <dbReference type="ARBA" id="ARBA00023242"/>
    </source>
</evidence>
<dbReference type="Proteomes" id="UP000489600">
    <property type="component" value="Unassembled WGS sequence"/>
</dbReference>
<evidence type="ECO:0000256" key="4">
    <source>
        <dbReference type="ARBA" id="ARBA00023163"/>
    </source>
</evidence>
<dbReference type="PANTHER" id="PTHR31920">
    <property type="entry name" value="B3 DOMAIN-CONTAINING"/>
    <property type="match status" value="1"/>
</dbReference>
<comment type="caution">
    <text evidence="7">The sequence shown here is derived from an EMBL/GenBank/DDBJ whole genome shotgun (WGS) entry which is preliminary data.</text>
</comment>
<evidence type="ECO:0000256" key="3">
    <source>
        <dbReference type="ARBA" id="ARBA00023125"/>
    </source>
</evidence>
<dbReference type="PROSITE" id="PS50863">
    <property type="entry name" value="B3"/>
    <property type="match status" value="1"/>
</dbReference>
<organism evidence="7 8">
    <name type="scientific">Arabis nemorensis</name>
    <dbReference type="NCBI Taxonomy" id="586526"/>
    <lineage>
        <taxon>Eukaryota</taxon>
        <taxon>Viridiplantae</taxon>
        <taxon>Streptophyta</taxon>
        <taxon>Embryophyta</taxon>
        <taxon>Tracheophyta</taxon>
        <taxon>Spermatophyta</taxon>
        <taxon>Magnoliopsida</taxon>
        <taxon>eudicotyledons</taxon>
        <taxon>Gunneridae</taxon>
        <taxon>Pentapetalae</taxon>
        <taxon>rosids</taxon>
        <taxon>malvids</taxon>
        <taxon>Brassicales</taxon>
        <taxon>Brassicaceae</taxon>
        <taxon>Arabideae</taxon>
        <taxon>Arabis</taxon>
    </lineage>
</organism>
<accession>A0A565CUW4</accession>
<keyword evidence="5" id="KW-0539">Nucleus</keyword>
<evidence type="ECO:0000313" key="8">
    <source>
        <dbReference type="Proteomes" id="UP000489600"/>
    </source>
</evidence>
<protein>
    <recommendedName>
        <fullName evidence="6">TF-B3 domain-containing protein</fullName>
    </recommendedName>
</protein>
<dbReference type="InterPro" id="IPR003340">
    <property type="entry name" value="B3_DNA-bd"/>
</dbReference>
<dbReference type="GO" id="GO:0003677">
    <property type="term" value="F:DNA binding"/>
    <property type="evidence" value="ECO:0007669"/>
    <property type="project" value="UniProtKB-KW"/>
</dbReference>
<sequence>MLPRSFTDKIQGNVSKLSFWKSPPQGKNWKSKSMRIIPEEFMRSTEGGIEHRLVCSASWGNSWQFWLQREKKGLVILKEDWDDFVDQNLLGPNDVLFFAHEEIMFLQVRIFKKDGKEIIEAPVEHEPETEPFHLTPQNAYQETTPASASASGGTWLNFSASGGTDGRARRGSGSCDVNNPERYLLNPKNPFFVKTLTKKNDVLYVPKPTIYKYGLMFGPTNSAMSYLLPEGKEEGWTKIYGNSPCFNGWTNICRKHNLNIGDSVVCELELSGGVVAAVRLHFPNK</sequence>
<keyword evidence="4" id="KW-0804">Transcription</keyword>
<reference evidence="7" key="1">
    <citation type="submission" date="2019-07" db="EMBL/GenBank/DDBJ databases">
        <authorList>
            <person name="Dittberner H."/>
        </authorList>
    </citation>
    <scope>NUCLEOTIDE SEQUENCE [LARGE SCALE GENOMIC DNA]</scope>
</reference>
<name>A0A565CUW4_9BRAS</name>
<proteinExistence type="predicted"/>
<dbReference type="AlphaFoldDB" id="A0A565CUW4"/>
<dbReference type="EMBL" id="CABITT030000008">
    <property type="protein sequence ID" value="VVB17206.1"/>
    <property type="molecule type" value="Genomic_DNA"/>
</dbReference>
<dbReference type="CDD" id="cd10017">
    <property type="entry name" value="B3_DNA"/>
    <property type="match status" value="1"/>
</dbReference>
<dbReference type="OrthoDB" id="1042985at2759"/>
<dbReference type="SUPFAM" id="SSF101936">
    <property type="entry name" value="DNA-binding pseudobarrel domain"/>
    <property type="match status" value="2"/>
</dbReference>
<keyword evidence="2" id="KW-0805">Transcription regulation</keyword>
<comment type="subcellular location">
    <subcellularLocation>
        <location evidence="1">Nucleus</location>
    </subcellularLocation>
</comment>
<dbReference type="PANTHER" id="PTHR31920:SF125">
    <property type="entry name" value="TF-B3 DOMAIN-CONTAINING PROTEIN"/>
    <property type="match status" value="1"/>
</dbReference>
<evidence type="ECO:0000313" key="7">
    <source>
        <dbReference type="EMBL" id="VVB17206.1"/>
    </source>
</evidence>
<keyword evidence="3" id="KW-0238">DNA-binding</keyword>
<dbReference type="InterPro" id="IPR050655">
    <property type="entry name" value="Plant_B3_domain"/>
</dbReference>
<dbReference type="GO" id="GO:0005634">
    <property type="term" value="C:nucleus"/>
    <property type="evidence" value="ECO:0007669"/>
    <property type="project" value="UniProtKB-SubCell"/>
</dbReference>
<dbReference type="SMART" id="SM01019">
    <property type="entry name" value="B3"/>
    <property type="match status" value="2"/>
</dbReference>
<gene>
    <name evidence="7" type="ORF">ANE_LOCUS27650</name>
</gene>